<gene>
    <name evidence="1" type="ORF">PAECIP111893_03018</name>
</gene>
<dbReference type="RefSeq" id="WP_236343383.1">
    <property type="nucleotide sequence ID" value="NZ_CAKMMF010000016.1"/>
</dbReference>
<protein>
    <submittedName>
        <fullName evidence="1">Uncharacterized protein</fullName>
    </submittedName>
</protein>
<keyword evidence="2" id="KW-1185">Reference proteome</keyword>
<dbReference type="Proteomes" id="UP000838686">
    <property type="component" value="Unassembled WGS sequence"/>
</dbReference>
<proteinExistence type="predicted"/>
<evidence type="ECO:0000313" key="2">
    <source>
        <dbReference type="Proteomes" id="UP000838686"/>
    </source>
</evidence>
<name>A0ABM9CDM9_9BACL</name>
<reference evidence="1" key="1">
    <citation type="submission" date="2022-01" db="EMBL/GenBank/DDBJ databases">
        <authorList>
            <person name="Criscuolo A."/>
        </authorList>
    </citation>
    <scope>NUCLEOTIDE SEQUENCE</scope>
    <source>
        <strain evidence="1">CIP111893</strain>
    </source>
</reference>
<sequence length="109" mass="12153">MLTKRGRLLLGGGFASILALFCFLVPVSSGPPDDLRIILDHTFEVYIAPPCFEQSSASNYLTETTWKNAKEKGYQPESTCTLKLMQPAAQTLWSKMQESLGIIPSSWPW</sequence>
<evidence type="ECO:0000313" key="1">
    <source>
        <dbReference type="EMBL" id="CAH1209419.1"/>
    </source>
</evidence>
<dbReference type="EMBL" id="CAKMMF010000016">
    <property type="protein sequence ID" value="CAH1209419.1"/>
    <property type="molecule type" value="Genomic_DNA"/>
</dbReference>
<comment type="caution">
    <text evidence="1">The sequence shown here is derived from an EMBL/GenBank/DDBJ whole genome shotgun (WGS) entry which is preliminary data.</text>
</comment>
<accession>A0ABM9CDM9</accession>
<organism evidence="1 2">
    <name type="scientific">Paenibacillus plantiphilus</name>
    <dbReference type="NCBI Taxonomy" id="2905650"/>
    <lineage>
        <taxon>Bacteria</taxon>
        <taxon>Bacillati</taxon>
        <taxon>Bacillota</taxon>
        <taxon>Bacilli</taxon>
        <taxon>Bacillales</taxon>
        <taxon>Paenibacillaceae</taxon>
        <taxon>Paenibacillus</taxon>
    </lineage>
</organism>